<comment type="caution">
    <text evidence="1">The sequence shown here is derived from an EMBL/GenBank/DDBJ whole genome shotgun (WGS) entry which is preliminary data.</text>
</comment>
<keyword evidence="2" id="KW-1185">Reference proteome</keyword>
<organism evidence="1 2">
    <name type="scientific">Tilletia horrida</name>
    <dbReference type="NCBI Taxonomy" id="155126"/>
    <lineage>
        <taxon>Eukaryota</taxon>
        <taxon>Fungi</taxon>
        <taxon>Dikarya</taxon>
        <taxon>Basidiomycota</taxon>
        <taxon>Ustilaginomycotina</taxon>
        <taxon>Exobasidiomycetes</taxon>
        <taxon>Tilletiales</taxon>
        <taxon>Tilletiaceae</taxon>
        <taxon>Tilletia</taxon>
    </lineage>
</organism>
<dbReference type="AlphaFoldDB" id="A0AAN6JGD7"/>
<proteinExistence type="predicted"/>
<reference evidence="1" key="1">
    <citation type="journal article" date="2023" name="PhytoFront">
        <title>Draft Genome Resources of Seven Strains of Tilletia horrida, Causal Agent of Kernel Smut of Rice.</title>
        <authorList>
            <person name="Khanal S."/>
            <person name="Antony Babu S."/>
            <person name="Zhou X.G."/>
        </authorList>
    </citation>
    <scope>NUCLEOTIDE SEQUENCE</scope>
    <source>
        <strain evidence="1">TX3</strain>
    </source>
</reference>
<evidence type="ECO:0000313" key="2">
    <source>
        <dbReference type="Proteomes" id="UP001176521"/>
    </source>
</evidence>
<protein>
    <submittedName>
        <fullName evidence="1">Uncharacterized protein</fullName>
    </submittedName>
</protein>
<dbReference type="EMBL" id="JAPDMQ010001527">
    <property type="protein sequence ID" value="KAK0517917.1"/>
    <property type="molecule type" value="Genomic_DNA"/>
</dbReference>
<accession>A0AAN6JGD7</accession>
<sequence length="346" mass="38660">IEIPELVLGVHIRGERERNQLEHFVTSQKSLRSLSLNHVEVRDQTSGRHAAKRFSDLPPIQLSAATHPKLRACTGNYVVFAPSEDASIVRWQCQAPQFRHIDWKAKFSSQKHVWTELYALDKAKLTFISMQEFSIKTAPKPIHSSPFTIIDAAEALRDICKEQSFPLLAEIELKGELHADEAEATMPKLLGEVKECILVLSQIPTVQAVLLSPLGASTLSAHIESIVFPPRALGLKLQLLGIGTELFDRVEFSSGLPASTVFRRRTGRHHPLRCRTLIDPQPRLPLWWGESYKLRDVPDVVGFPDPFLSILEHLDAADSQDSGLEDQTAAAAGLPKRRTLPLHRLA</sequence>
<evidence type="ECO:0000313" key="1">
    <source>
        <dbReference type="EMBL" id="KAK0517917.1"/>
    </source>
</evidence>
<dbReference type="Proteomes" id="UP001176521">
    <property type="component" value="Unassembled WGS sequence"/>
</dbReference>
<gene>
    <name evidence="1" type="ORF">OC842_007958</name>
</gene>
<name>A0AAN6JGD7_9BASI</name>
<feature type="non-terminal residue" evidence="1">
    <location>
        <position position="1"/>
    </location>
</feature>